<comment type="caution">
    <text evidence="1">The sequence shown here is derived from an EMBL/GenBank/DDBJ whole genome shotgun (WGS) entry which is preliminary data.</text>
</comment>
<proteinExistence type="predicted"/>
<dbReference type="RefSeq" id="WP_378320174.1">
    <property type="nucleotide sequence ID" value="NZ_JBHUHY010000007.1"/>
</dbReference>
<name>A0ABW5AYK1_9FLAO</name>
<evidence type="ECO:0000313" key="1">
    <source>
        <dbReference type="EMBL" id="MFD2187181.1"/>
    </source>
</evidence>
<sequence>MKELTIFLLLLYISNLAGQKVESDTYNITEVSELSAYGTRVVLRKSGKDHIQGDQYYESKNRLASIYVDGKKTRRSYVRYNAMTDEIEVTEVFNILKREDIEIVLDEGYMYKILDFNGTKQFFIFLKEGKISLVMKVEKIIKNGKGIVTGYEQTTPTKYVEKRSYFIKRDGDDLLSIKLKKKDILRALGDKKDEIEKYVTSKKLSYKKESDLIKIISYYNKL</sequence>
<dbReference type="EMBL" id="JBHUHY010000007">
    <property type="protein sequence ID" value="MFD2187181.1"/>
    <property type="molecule type" value="Genomic_DNA"/>
</dbReference>
<protein>
    <submittedName>
        <fullName evidence="1">Uncharacterized protein</fullName>
    </submittedName>
</protein>
<accession>A0ABW5AYK1</accession>
<reference evidence="2" key="1">
    <citation type="journal article" date="2019" name="Int. J. Syst. Evol. Microbiol.">
        <title>The Global Catalogue of Microorganisms (GCM) 10K type strain sequencing project: providing services to taxonomists for standard genome sequencing and annotation.</title>
        <authorList>
            <consortium name="The Broad Institute Genomics Platform"/>
            <consortium name="The Broad Institute Genome Sequencing Center for Infectious Disease"/>
            <person name="Wu L."/>
            <person name="Ma J."/>
        </authorList>
    </citation>
    <scope>NUCLEOTIDE SEQUENCE [LARGE SCALE GENOMIC DNA]</scope>
    <source>
        <strain evidence="2">DT92</strain>
    </source>
</reference>
<evidence type="ECO:0000313" key="2">
    <source>
        <dbReference type="Proteomes" id="UP001597344"/>
    </source>
</evidence>
<keyword evidence="2" id="KW-1185">Reference proteome</keyword>
<gene>
    <name evidence="1" type="ORF">ACFSJT_10315</name>
</gene>
<organism evidence="1 2">
    <name type="scientific">Aquimarina celericrescens</name>
    <dbReference type="NCBI Taxonomy" id="1964542"/>
    <lineage>
        <taxon>Bacteria</taxon>
        <taxon>Pseudomonadati</taxon>
        <taxon>Bacteroidota</taxon>
        <taxon>Flavobacteriia</taxon>
        <taxon>Flavobacteriales</taxon>
        <taxon>Flavobacteriaceae</taxon>
        <taxon>Aquimarina</taxon>
    </lineage>
</organism>
<dbReference type="Proteomes" id="UP001597344">
    <property type="component" value="Unassembled WGS sequence"/>
</dbReference>